<feature type="region of interest" description="Disordered" evidence="1">
    <location>
        <begin position="1"/>
        <end position="41"/>
    </location>
</feature>
<gene>
    <name evidence="2" type="ORF">CONLIGDRAFT_650698</name>
</gene>
<organism evidence="2 3">
    <name type="scientific">Coniochaeta ligniaria NRRL 30616</name>
    <dbReference type="NCBI Taxonomy" id="1408157"/>
    <lineage>
        <taxon>Eukaryota</taxon>
        <taxon>Fungi</taxon>
        <taxon>Dikarya</taxon>
        <taxon>Ascomycota</taxon>
        <taxon>Pezizomycotina</taxon>
        <taxon>Sordariomycetes</taxon>
        <taxon>Sordariomycetidae</taxon>
        <taxon>Coniochaetales</taxon>
        <taxon>Coniochaetaceae</taxon>
        <taxon>Coniochaeta</taxon>
    </lineage>
</organism>
<reference evidence="2 3" key="1">
    <citation type="submission" date="2016-10" db="EMBL/GenBank/DDBJ databases">
        <title>Draft genome sequence of Coniochaeta ligniaria NRRL30616, a lignocellulolytic fungus for bioabatement of inhibitors in plant biomass hydrolysates.</title>
        <authorList>
            <consortium name="DOE Joint Genome Institute"/>
            <person name="Jimenez D.J."/>
            <person name="Hector R.E."/>
            <person name="Riley R."/>
            <person name="Sun H."/>
            <person name="Grigoriev I.V."/>
            <person name="Van Elsas J.D."/>
            <person name="Nichols N.N."/>
        </authorList>
    </citation>
    <scope>NUCLEOTIDE SEQUENCE [LARGE SCALE GENOMIC DNA]</scope>
    <source>
        <strain evidence="2 3">NRRL 30616</strain>
    </source>
</reference>
<dbReference type="STRING" id="1408157.A0A1J7IXD1"/>
<dbReference type="OrthoDB" id="4239548at2759"/>
<dbReference type="AlphaFoldDB" id="A0A1J7IXD1"/>
<protein>
    <submittedName>
        <fullName evidence="2">Uncharacterized protein</fullName>
    </submittedName>
</protein>
<dbReference type="InParanoid" id="A0A1J7IXD1"/>
<sequence length="302" mass="34127">MSKPVRTDYYDAPPRRSPSRSAKGKDTEEEEEDDSPVRPQADLTARISEYKLDLDGYQKNGKLTRLAPSLVAYWSDPAIRGRIQAIDKPHERGHSGRRGSYTDYQIISKIIRELTIKYDHFLEQCYLPQDVETIKGPHQLPPHFEPKLASRQLTVQTVTPNTPNGTTRTRNRGCCTVEGYKKRGHTEAKYYVAHPELKKEKLEKERDLARESTKNEMITNNDTKEKSKTADSFPTAKKITTIVQIHSNNLPTIAAPLITIQGGTAMETNDKTAAMLVNNSIQTRDKRIIDSGANEHVVNDLS</sequence>
<accession>A0A1J7IXD1</accession>
<dbReference type="EMBL" id="KV875128">
    <property type="protein sequence ID" value="OIW22248.1"/>
    <property type="molecule type" value="Genomic_DNA"/>
</dbReference>
<proteinExistence type="predicted"/>
<evidence type="ECO:0000313" key="3">
    <source>
        <dbReference type="Proteomes" id="UP000182658"/>
    </source>
</evidence>
<evidence type="ECO:0000256" key="1">
    <source>
        <dbReference type="SAM" id="MobiDB-lite"/>
    </source>
</evidence>
<dbReference type="Proteomes" id="UP000182658">
    <property type="component" value="Unassembled WGS sequence"/>
</dbReference>
<name>A0A1J7IXD1_9PEZI</name>
<keyword evidence="3" id="KW-1185">Reference proteome</keyword>
<evidence type="ECO:0000313" key="2">
    <source>
        <dbReference type="EMBL" id="OIW22248.1"/>
    </source>
</evidence>